<keyword evidence="4" id="KW-1185">Reference proteome</keyword>
<evidence type="ECO:0000313" key="4">
    <source>
        <dbReference type="Proteomes" id="UP000652427"/>
    </source>
</evidence>
<evidence type="ECO:0000256" key="1">
    <source>
        <dbReference type="SAM" id="Phobius"/>
    </source>
</evidence>
<keyword evidence="1" id="KW-1133">Transmembrane helix</keyword>
<evidence type="ECO:0000256" key="2">
    <source>
        <dbReference type="SAM" id="SignalP"/>
    </source>
</evidence>
<dbReference type="InterPro" id="IPR032809">
    <property type="entry name" value="Put_HupE_UreJ"/>
</dbReference>
<accession>A0ABX2N5T4</accession>
<name>A0ABX2N5T4_9SPHN</name>
<feature type="transmembrane region" description="Helical" evidence="1">
    <location>
        <begin position="207"/>
        <end position="225"/>
    </location>
</feature>
<evidence type="ECO:0000313" key="3">
    <source>
        <dbReference type="EMBL" id="NVD29044.1"/>
    </source>
</evidence>
<sequence length="329" mass="35600">MIRWLAVLWVCFALALVPDSARADELRPAYIEMTEQSPGQWSVLWKASTNSRLGQSGQVIIPANCNIEGEREREFAGSNILSRLALRCDGSLQGQSIGLKGLELSTTDALVRIAPIDGAMQTLRLTPDQPVAALPKPSIISNVAATYTIIGIEHIVLGFDHLFFVLALVLLLKGGWLVAKTVTAFTVAHSITLVGTTLGWLSLPSQPVEAVIALSIIFLAVEVIKARPDDLRLSERFPWIVAFLFGLLHGFGFAGALAEIGLPEGDVPLALLTFNLGVEIGQLAIVAVAMALLYGLGKFRIEWLQPTKTALAYGIGIISTYWFVERMIA</sequence>
<dbReference type="Proteomes" id="UP000652427">
    <property type="component" value="Unassembled WGS sequence"/>
</dbReference>
<feature type="transmembrane region" description="Helical" evidence="1">
    <location>
        <begin position="144"/>
        <end position="170"/>
    </location>
</feature>
<feature type="transmembrane region" description="Helical" evidence="1">
    <location>
        <begin position="308"/>
        <end position="324"/>
    </location>
</feature>
<dbReference type="EMBL" id="JABWMH010000004">
    <property type="protein sequence ID" value="NVD29044.1"/>
    <property type="molecule type" value="Genomic_DNA"/>
</dbReference>
<dbReference type="RefSeq" id="WP_176280480.1">
    <property type="nucleotide sequence ID" value="NZ_JABWMH010000004.1"/>
</dbReference>
<organism evidence="3 4">
    <name type="scientific">Parasphingorhabdus flavimaris</name>
    <dbReference type="NCBI Taxonomy" id="266812"/>
    <lineage>
        <taxon>Bacteria</taxon>
        <taxon>Pseudomonadati</taxon>
        <taxon>Pseudomonadota</taxon>
        <taxon>Alphaproteobacteria</taxon>
        <taxon>Sphingomonadales</taxon>
        <taxon>Sphingomonadaceae</taxon>
        <taxon>Parasphingorhabdus</taxon>
    </lineage>
</organism>
<proteinExistence type="predicted"/>
<feature type="chain" id="PRO_5045264545" evidence="2">
    <location>
        <begin position="24"/>
        <end position="329"/>
    </location>
</feature>
<dbReference type="Pfam" id="PF13795">
    <property type="entry name" value="HupE_UreJ_2"/>
    <property type="match status" value="1"/>
</dbReference>
<reference evidence="3 4" key="1">
    <citation type="submission" date="2020-06" db="EMBL/GenBank/DDBJ databases">
        <authorList>
            <person name="Kim S.-J."/>
            <person name="Park S.-J."/>
        </authorList>
    </citation>
    <scope>NUCLEOTIDE SEQUENCE [LARGE SCALE GENOMIC DNA]</scope>
    <source>
        <strain evidence="3 4">SW-151</strain>
    </source>
</reference>
<comment type="caution">
    <text evidence="3">The sequence shown here is derived from an EMBL/GenBank/DDBJ whole genome shotgun (WGS) entry which is preliminary data.</text>
</comment>
<feature type="transmembrane region" description="Helical" evidence="1">
    <location>
        <begin position="269"/>
        <end position="296"/>
    </location>
</feature>
<keyword evidence="2" id="KW-0732">Signal</keyword>
<protein>
    <submittedName>
        <fullName evidence="3">HupE/UreJ family protein</fullName>
    </submittedName>
</protein>
<feature type="signal peptide" evidence="2">
    <location>
        <begin position="1"/>
        <end position="23"/>
    </location>
</feature>
<keyword evidence="1" id="KW-0472">Membrane</keyword>
<keyword evidence="1" id="KW-0812">Transmembrane</keyword>
<feature type="transmembrane region" description="Helical" evidence="1">
    <location>
        <begin position="237"/>
        <end position="257"/>
    </location>
</feature>
<gene>
    <name evidence="3" type="ORF">HUO14_14180</name>
</gene>
<feature type="transmembrane region" description="Helical" evidence="1">
    <location>
        <begin position="182"/>
        <end position="201"/>
    </location>
</feature>